<dbReference type="Proteomes" id="UP001314681">
    <property type="component" value="Unassembled WGS sequence"/>
</dbReference>
<proteinExistence type="predicted"/>
<keyword evidence="3" id="KW-1185">Reference proteome</keyword>
<protein>
    <submittedName>
        <fullName evidence="2">Uncharacterized protein</fullName>
    </submittedName>
</protein>
<accession>A0ABS6K1A0</accession>
<reference evidence="2 3" key="1">
    <citation type="submission" date="2021-06" db="EMBL/GenBank/DDBJ databases">
        <title>Description of novel taxa of the family Lachnospiraceae.</title>
        <authorList>
            <person name="Chaplin A.V."/>
            <person name="Sokolova S.R."/>
            <person name="Pikina A.P."/>
            <person name="Korzhanova M."/>
            <person name="Belova V."/>
            <person name="Korostin D."/>
            <person name="Efimov B.A."/>
        </authorList>
    </citation>
    <scope>NUCLEOTIDE SEQUENCE [LARGE SCALE GENOMIC DNA]</scope>
    <source>
        <strain evidence="2 3">ASD4241</strain>
    </source>
</reference>
<evidence type="ECO:0000313" key="3">
    <source>
        <dbReference type="Proteomes" id="UP001314681"/>
    </source>
</evidence>
<feature type="coiled-coil region" evidence="1">
    <location>
        <begin position="310"/>
        <end position="353"/>
    </location>
</feature>
<name>A0ABS6K1A0_9FIRM</name>
<keyword evidence="1" id="KW-0175">Coiled coil</keyword>
<organism evidence="2 3">
    <name type="scientific">Diplocloster modestus</name>
    <dbReference type="NCBI Taxonomy" id="2850322"/>
    <lineage>
        <taxon>Bacteria</taxon>
        <taxon>Bacillati</taxon>
        <taxon>Bacillota</taxon>
        <taxon>Clostridia</taxon>
        <taxon>Lachnospirales</taxon>
        <taxon>Lachnospiraceae</taxon>
        <taxon>Diplocloster</taxon>
    </lineage>
</organism>
<gene>
    <name evidence="2" type="ORF">KTH90_00595</name>
</gene>
<sequence>MDNKNLGNILEESFNQNIPVISPNIHYWMIRSKKGFFYHEYIKDEFVALGYNTIDKNTNLNVKFNPTLPDQIKKDHPHIKQTTKVINKCNYFINDIQINDLIIIPNSGTEEITIALAGDYFEDDTATIEKENEISYRIEKEPAAMINVKCPYKKRRHIIPLRSIKTKKINYHLYQTLRNYNGIDDVDEHAVLILSLIFDIFIYQGDLHISLFVNQSNDIGLTDLSGFLYGSGKYFSHFFDSSKVTTKVNVSSEGPILFTIKNIIDFFVDHGQTVFNAFLILITSQKLINNINDLPEFLKRIFTLKSTVAQEKINTELKKEELRTKRLENEKLELELKKEKEKEKAKILDATKQINDDNYLEDKINRIQTQLIDASLDGMIGEDVRDIIQKCIIPLEITPADISPEKLKLAKDTLSETDLFSQ</sequence>
<evidence type="ECO:0000256" key="1">
    <source>
        <dbReference type="SAM" id="Coils"/>
    </source>
</evidence>
<dbReference type="RefSeq" id="WP_238726072.1">
    <property type="nucleotide sequence ID" value="NZ_JAHQCX010000001.1"/>
</dbReference>
<dbReference type="EMBL" id="JAHQCX010000001">
    <property type="protein sequence ID" value="MBU9724503.1"/>
    <property type="molecule type" value="Genomic_DNA"/>
</dbReference>
<evidence type="ECO:0000313" key="2">
    <source>
        <dbReference type="EMBL" id="MBU9724503.1"/>
    </source>
</evidence>
<comment type="caution">
    <text evidence="2">The sequence shown here is derived from an EMBL/GenBank/DDBJ whole genome shotgun (WGS) entry which is preliminary data.</text>
</comment>